<keyword evidence="3" id="KW-1185">Reference proteome</keyword>
<evidence type="ECO:0000313" key="2">
    <source>
        <dbReference type="EMBL" id="KAK9214793.1"/>
    </source>
</evidence>
<evidence type="ECO:0000313" key="3">
    <source>
        <dbReference type="Proteomes" id="UP001428341"/>
    </source>
</evidence>
<dbReference type="SUPFAM" id="SSF51735">
    <property type="entry name" value="NAD(P)-binding Rossmann-fold domains"/>
    <property type="match status" value="1"/>
</dbReference>
<gene>
    <name evidence="2" type="ORF">WN944_006792</name>
</gene>
<protein>
    <recommendedName>
        <fullName evidence="1">PRISE-like Rossmann-fold domain-containing protein</fullName>
    </recommendedName>
</protein>
<dbReference type="GO" id="GO:0006629">
    <property type="term" value="P:lipid metabolic process"/>
    <property type="evidence" value="ECO:0007669"/>
    <property type="project" value="UniProtKB-ARBA"/>
</dbReference>
<dbReference type="InterPro" id="IPR036291">
    <property type="entry name" value="NAD(P)-bd_dom_sf"/>
</dbReference>
<dbReference type="PANTHER" id="PTHR32487">
    <property type="entry name" value="3-OXO-DELTA(4,5)-STEROID 5-BETA-REDUCTASE"/>
    <property type="match status" value="1"/>
</dbReference>
<dbReference type="InterPro" id="IPR055222">
    <property type="entry name" value="PRISE-like_Rossmann-fold"/>
</dbReference>
<comment type="caution">
    <text evidence="2">The sequence shown here is derived from an EMBL/GenBank/DDBJ whole genome shotgun (WGS) entry which is preliminary data.</text>
</comment>
<dbReference type="Gene3D" id="3.40.50.720">
    <property type="entry name" value="NAD(P)-binding Rossmann-like Domain"/>
    <property type="match status" value="2"/>
</dbReference>
<proteinExistence type="predicted"/>
<reference evidence="2 3" key="1">
    <citation type="submission" date="2024-05" db="EMBL/GenBank/DDBJ databases">
        <title>Haplotype-resolved chromosome-level genome assembly of Huyou (Citrus changshanensis).</title>
        <authorList>
            <person name="Miao C."/>
            <person name="Chen W."/>
            <person name="Wu Y."/>
            <person name="Wang L."/>
            <person name="Zhao S."/>
            <person name="Grierson D."/>
            <person name="Xu C."/>
            <person name="Chen K."/>
        </authorList>
    </citation>
    <scope>NUCLEOTIDE SEQUENCE [LARGE SCALE GENOMIC DNA]</scope>
    <source>
        <strain evidence="2">01-14</strain>
        <tissue evidence="2">Leaf</tissue>
    </source>
</reference>
<organism evidence="2 3">
    <name type="scientific">Citrus x changshan-huyou</name>
    <dbReference type="NCBI Taxonomy" id="2935761"/>
    <lineage>
        <taxon>Eukaryota</taxon>
        <taxon>Viridiplantae</taxon>
        <taxon>Streptophyta</taxon>
        <taxon>Embryophyta</taxon>
        <taxon>Tracheophyta</taxon>
        <taxon>Spermatophyta</taxon>
        <taxon>Magnoliopsida</taxon>
        <taxon>eudicotyledons</taxon>
        <taxon>Gunneridae</taxon>
        <taxon>Pentapetalae</taxon>
        <taxon>rosids</taxon>
        <taxon>malvids</taxon>
        <taxon>Sapindales</taxon>
        <taxon>Rutaceae</taxon>
        <taxon>Aurantioideae</taxon>
        <taxon>Citrus</taxon>
    </lineage>
</organism>
<name>A0AAP0MMB6_9ROSI</name>
<sequence length="407" mass="46155">MAVILYLYVDNMLIVGSDNMLIVGSDDDMIKSTKNMLKSKFDMKDMDTPGGPWKVYGVARRRSPNWNAAYPVEYLQCDVSDQEDTQAKLSKLTDVTHIFYVTWAGRRTEAENCQINGAMLHNVLRSVIPNAPNLRHICLQTGGKYYMGPLDFIGKIPSHDPPFTEDLPSLNISLFYYTLEDILFEEVDKREGSTWKVLAEQFEIENYGLEDGKGCERVRFEEIMKGKESVWEEIVRENQLQPTKLNEVAVRSFADTVMNMGAGYLVSVNKSKEHGMFVGGKSGVDDEAEKVTFDEMVKSADLELCNDITTTLARHEASFDQVNAALQAVLAELQALCLSQNQNTSQANTSQLETNPFALEETSHQNTIHERSHHHLKLDFPKFNGDDPISWIYKAEQYFDFKNTSLN</sequence>
<dbReference type="AlphaFoldDB" id="A0AAP0MMB6"/>
<dbReference type="Pfam" id="PF22917">
    <property type="entry name" value="PRISE"/>
    <property type="match status" value="1"/>
</dbReference>
<dbReference type="PANTHER" id="PTHR32487:SF0">
    <property type="entry name" value="3-OXO-DELTA(4,5)-STEROID 5-BETA-REDUCTASE"/>
    <property type="match status" value="1"/>
</dbReference>
<dbReference type="Proteomes" id="UP001428341">
    <property type="component" value="Unassembled WGS sequence"/>
</dbReference>
<dbReference type="EMBL" id="JBCGBO010000003">
    <property type="protein sequence ID" value="KAK9214793.1"/>
    <property type="molecule type" value="Genomic_DNA"/>
</dbReference>
<feature type="domain" description="PRISE-like Rossmann-fold" evidence="1">
    <location>
        <begin position="84"/>
        <end position="184"/>
    </location>
</feature>
<dbReference type="GO" id="GO:0016627">
    <property type="term" value="F:oxidoreductase activity, acting on the CH-CH group of donors"/>
    <property type="evidence" value="ECO:0007669"/>
    <property type="project" value="UniProtKB-ARBA"/>
</dbReference>
<accession>A0AAP0MMB6</accession>
<evidence type="ECO:0000259" key="1">
    <source>
        <dbReference type="Pfam" id="PF22917"/>
    </source>
</evidence>